<name>A0A4Q1C4Y6_9BACT</name>
<comment type="caution">
    <text evidence="1">The sequence shown here is derived from an EMBL/GenBank/DDBJ whole genome shotgun (WGS) entry which is preliminary data.</text>
</comment>
<protein>
    <submittedName>
        <fullName evidence="1">Uncharacterized protein</fullName>
    </submittedName>
</protein>
<organism evidence="1 2">
    <name type="scientific">Oleiharenicola lentus</name>
    <dbReference type="NCBI Taxonomy" id="2508720"/>
    <lineage>
        <taxon>Bacteria</taxon>
        <taxon>Pseudomonadati</taxon>
        <taxon>Verrucomicrobiota</taxon>
        <taxon>Opitutia</taxon>
        <taxon>Opitutales</taxon>
        <taxon>Opitutaceae</taxon>
        <taxon>Oleiharenicola</taxon>
    </lineage>
</organism>
<dbReference type="EMBL" id="SDHX01000002">
    <property type="protein sequence ID" value="RXK53497.1"/>
    <property type="molecule type" value="Genomic_DNA"/>
</dbReference>
<dbReference type="Proteomes" id="UP000290218">
    <property type="component" value="Unassembled WGS sequence"/>
</dbReference>
<keyword evidence="2" id="KW-1185">Reference proteome</keyword>
<proteinExistence type="predicted"/>
<accession>A0A4Q1C4Y6</accession>
<reference evidence="1 2" key="1">
    <citation type="submission" date="2019-01" db="EMBL/GenBank/DDBJ databases">
        <title>Lacunisphaera sp. strain TWA-58.</title>
        <authorList>
            <person name="Chen W.-M."/>
        </authorList>
    </citation>
    <scope>NUCLEOTIDE SEQUENCE [LARGE SCALE GENOMIC DNA]</scope>
    <source>
        <strain evidence="1 2">TWA-58</strain>
    </source>
</reference>
<gene>
    <name evidence="1" type="ORF">ESB00_17545</name>
</gene>
<sequence length="163" mass="18675">MACGLVVMVCLPLAPVADDRIVVAKDYERALAWDELGRQLRNRWSVLRILQRAARRQECMNRRGQEKFDELQSRKWDLAYGLRFQAAFMLRVFGICYGAEALGAALEQQYPLLSEYYRAGDAALSGFLRWFLNLPGPDQQDRLHCDEISVVQAPCRAGQSYSR</sequence>
<evidence type="ECO:0000313" key="1">
    <source>
        <dbReference type="EMBL" id="RXK53497.1"/>
    </source>
</evidence>
<evidence type="ECO:0000313" key="2">
    <source>
        <dbReference type="Proteomes" id="UP000290218"/>
    </source>
</evidence>
<dbReference type="AlphaFoldDB" id="A0A4Q1C4Y6"/>